<dbReference type="EMBL" id="CAJNOU010000612">
    <property type="protein sequence ID" value="CAF1046536.1"/>
    <property type="molecule type" value="Genomic_DNA"/>
</dbReference>
<dbReference type="EMBL" id="CAJOBE010014833">
    <property type="protein sequence ID" value="CAF4182990.1"/>
    <property type="molecule type" value="Genomic_DNA"/>
</dbReference>
<evidence type="ECO:0000259" key="6">
    <source>
        <dbReference type="SMART" id="SM00709"/>
    </source>
</evidence>
<dbReference type="InterPro" id="IPR004457">
    <property type="entry name" value="Znf_ZPR1"/>
</dbReference>
<dbReference type="AlphaFoldDB" id="A0A814K258"/>
<dbReference type="InterPro" id="IPR042451">
    <property type="entry name" value="ZPR1_A/B_dom"/>
</dbReference>
<dbReference type="InterPro" id="IPR042452">
    <property type="entry name" value="ZPR1_Znf1/2"/>
</dbReference>
<evidence type="ECO:0000256" key="2">
    <source>
        <dbReference type="ARBA" id="ARBA00022723"/>
    </source>
</evidence>
<dbReference type="PANTHER" id="PTHR10876:SF0">
    <property type="entry name" value="ZINC FINGER PROTEIN ZPR1"/>
    <property type="match status" value="1"/>
</dbReference>
<evidence type="ECO:0000313" key="10">
    <source>
        <dbReference type="EMBL" id="CAF4182990.1"/>
    </source>
</evidence>
<evidence type="ECO:0000313" key="7">
    <source>
        <dbReference type="EMBL" id="CAF0936237.1"/>
    </source>
</evidence>
<protein>
    <recommendedName>
        <fullName evidence="6">Zinc finger ZPR1-type domain-containing protein</fullName>
    </recommendedName>
</protein>
<dbReference type="Proteomes" id="UP000663882">
    <property type="component" value="Unassembled WGS sequence"/>
</dbReference>
<evidence type="ECO:0000313" key="9">
    <source>
        <dbReference type="EMBL" id="CAF3609818.1"/>
    </source>
</evidence>
<dbReference type="GO" id="GO:0005634">
    <property type="term" value="C:nucleus"/>
    <property type="evidence" value="ECO:0007669"/>
    <property type="project" value="TreeGrafter"/>
</dbReference>
<dbReference type="InterPro" id="IPR056180">
    <property type="entry name" value="ZPR1_jr_dom"/>
</dbReference>
<dbReference type="NCBIfam" id="TIGR00310">
    <property type="entry name" value="ZPR1_znf"/>
    <property type="match status" value="2"/>
</dbReference>
<gene>
    <name evidence="10" type="ORF">FNK824_LOCUS35326</name>
    <name evidence="9" type="ORF">OTI717_LOCUS7243</name>
    <name evidence="7" type="ORF">RFH988_LOCUS10818</name>
    <name evidence="8" type="ORF">SEV965_LOCUS13113</name>
</gene>
<keyword evidence="3" id="KW-0863">Zinc-finger</keyword>
<organism evidence="8 11">
    <name type="scientific">Rotaria sordida</name>
    <dbReference type="NCBI Taxonomy" id="392033"/>
    <lineage>
        <taxon>Eukaryota</taxon>
        <taxon>Metazoa</taxon>
        <taxon>Spiralia</taxon>
        <taxon>Gnathifera</taxon>
        <taxon>Rotifera</taxon>
        <taxon>Eurotatoria</taxon>
        <taxon>Bdelloidea</taxon>
        <taxon>Philodinida</taxon>
        <taxon>Philodinidae</taxon>
        <taxon>Rotaria</taxon>
    </lineage>
</organism>
<reference evidence="8" key="1">
    <citation type="submission" date="2021-02" db="EMBL/GenBank/DDBJ databases">
        <authorList>
            <person name="Nowell W R."/>
        </authorList>
    </citation>
    <scope>NUCLEOTIDE SEQUENCE</scope>
</reference>
<dbReference type="GO" id="GO:0008270">
    <property type="term" value="F:zinc ion binding"/>
    <property type="evidence" value="ECO:0007669"/>
    <property type="project" value="UniProtKB-KW"/>
</dbReference>
<accession>A0A814K258</accession>
<keyword evidence="4" id="KW-0862">Zinc</keyword>
<evidence type="ECO:0000313" key="11">
    <source>
        <dbReference type="Proteomes" id="UP000663889"/>
    </source>
</evidence>
<keyword evidence="2" id="KW-0479">Metal-binding</keyword>
<evidence type="ECO:0000256" key="5">
    <source>
        <dbReference type="SAM" id="MobiDB-lite"/>
    </source>
</evidence>
<dbReference type="FunFam" id="2.20.25.420:FF:000003">
    <property type="entry name" value="zinc finger protein ZPR1"/>
    <property type="match status" value="1"/>
</dbReference>
<dbReference type="OrthoDB" id="308464at2759"/>
<evidence type="ECO:0000256" key="3">
    <source>
        <dbReference type="ARBA" id="ARBA00022771"/>
    </source>
</evidence>
<feature type="region of interest" description="Disordered" evidence="5">
    <location>
        <begin position="146"/>
        <end position="165"/>
    </location>
</feature>
<evidence type="ECO:0000256" key="1">
    <source>
        <dbReference type="ARBA" id="ARBA00008354"/>
    </source>
</evidence>
<dbReference type="Proteomes" id="UP000663889">
    <property type="component" value="Unassembled WGS sequence"/>
</dbReference>
<dbReference type="Gene3D" id="2.60.120.1040">
    <property type="entry name" value="ZPR1, A/B domain"/>
    <property type="match status" value="2"/>
</dbReference>
<dbReference type="Proteomes" id="UP000663823">
    <property type="component" value="Unassembled WGS sequence"/>
</dbReference>
<comment type="similarity">
    <text evidence="1">Belongs to the ZPR1 family.</text>
</comment>
<dbReference type="Proteomes" id="UP000663874">
    <property type="component" value="Unassembled WGS sequence"/>
</dbReference>
<proteinExistence type="inferred from homology"/>
<dbReference type="SMART" id="SM00709">
    <property type="entry name" value="Zpr1"/>
    <property type="match status" value="2"/>
</dbReference>
<dbReference type="Pfam" id="PF22794">
    <property type="entry name" value="jr-ZPR1"/>
    <property type="match status" value="2"/>
</dbReference>
<dbReference type="EMBL" id="CAJNOO010000413">
    <property type="protein sequence ID" value="CAF0936237.1"/>
    <property type="molecule type" value="Genomic_DNA"/>
</dbReference>
<dbReference type="PANTHER" id="PTHR10876">
    <property type="entry name" value="ZINC FINGER PROTEIN ZPR1"/>
    <property type="match status" value="1"/>
</dbReference>
<dbReference type="InterPro" id="IPR040141">
    <property type="entry name" value="ZPR1"/>
</dbReference>
<sequence length="462" mass="52206">MTTNETRPIFAALSADDAENQLTEIESLCMNCYAKGQTRLLLTHIPYYKDVILSSFECDSCHSKNNDIQPAQRIESYGISINVHIINTKDLNRQFVKSSDGTVRIKELDFEQAPHGENGLLTTIEGFLDSITENINKTIKQIEETIDETHKNSKENSTDDNDKQNISEFEQQKQKLYEFIKRVESCKTLSQTFHFELDDPSGNSFIENPNAPHRDEQMKIKKYRRTSEQNTYLGIDEETTENESTLEKSDDIKDEVLIFHTNCPSCNLPCDTNMKVTQIPYFKEIIVMATTCDVCGHKSNEVKSGTGVAPEGIRYRLIMNDSIDLNRDVLVSETSSLSIPDFDFELSSSRSIGGRFTTIEGLLTTLKSQLASVIMPFSCGDSQNPNNDKNIMKSFINDISAVLAGEKFVTIVLDDPAGNCYLQNICAPEPDPQLIVEHYQRTDEQDDLLGLKDMKVENYTDS</sequence>
<evidence type="ECO:0000256" key="4">
    <source>
        <dbReference type="ARBA" id="ARBA00022833"/>
    </source>
</evidence>
<feature type="domain" description="Zinc finger ZPR1-type" evidence="6">
    <location>
        <begin position="27"/>
        <end position="208"/>
    </location>
</feature>
<dbReference type="FunFam" id="2.20.25.420:FF:000001">
    <property type="entry name" value="Zinc finger protein ZPR1"/>
    <property type="match status" value="1"/>
</dbReference>
<feature type="domain" description="Zinc finger ZPR1-type" evidence="6">
    <location>
        <begin position="261"/>
        <end position="424"/>
    </location>
</feature>
<dbReference type="Gene3D" id="2.20.25.420">
    <property type="entry name" value="ZPR1, zinc finger domain"/>
    <property type="match status" value="2"/>
</dbReference>
<evidence type="ECO:0000313" key="8">
    <source>
        <dbReference type="EMBL" id="CAF1046536.1"/>
    </source>
</evidence>
<dbReference type="Pfam" id="PF03367">
    <property type="entry name" value="Zn_ribbon_ZPR1"/>
    <property type="match status" value="2"/>
</dbReference>
<comment type="caution">
    <text evidence="8">The sequence shown here is derived from an EMBL/GenBank/DDBJ whole genome shotgun (WGS) entry which is preliminary data.</text>
</comment>
<dbReference type="EMBL" id="CAJOAX010000535">
    <property type="protein sequence ID" value="CAF3609818.1"/>
    <property type="molecule type" value="Genomic_DNA"/>
</dbReference>
<name>A0A814K258_9BILA</name>